<sequence>METTIDRQVILQKRITAEDKSENRKFVTHTIAPVWNSESRILILGTMPSPASRKAGFFYMHAQNRFWPVLAQIFGEEFLHRNNDADKKAAIEERIAFLECRHIALWDVLSECEITGASDSSINKELPNDFSEILAASKIAHIFCTGKTAFNLYKKHCSQKYSTPFSYLPSTSPANQAAWPTEKLTEEYKREILKFI</sequence>
<dbReference type="InterPro" id="IPR026353">
    <property type="entry name" value="Hypoxan-DNA_Glyclase"/>
</dbReference>
<evidence type="ECO:0000259" key="1">
    <source>
        <dbReference type="SMART" id="SM00986"/>
    </source>
</evidence>
<dbReference type="RefSeq" id="WP_078933393.1">
    <property type="nucleotide sequence ID" value="NZ_FUWG01000010.1"/>
</dbReference>
<keyword evidence="3" id="KW-1185">Reference proteome</keyword>
<dbReference type="Proteomes" id="UP000190423">
    <property type="component" value="Unassembled WGS sequence"/>
</dbReference>
<evidence type="ECO:0000313" key="3">
    <source>
        <dbReference type="Proteomes" id="UP000190423"/>
    </source>
</evidence>
<dbReference type="EMBL" id="FUWG01000010">
    <property type="protein sequence ID" value="SJZ50415.1"/>
    <property type="molecule type" value="Genomic_DNA"/>
</dbReference>
<dbReference type="SUPFAM" id="SSF52141">
    <property type="entry name" value="Uracil-DNA glycosylase-like"/>
    <property type="match status" value="1"/>
</dbReference>
<organism evidence="2 3">
    <name type="scientific">Treponema porcinum</name>
    <dbReference type="NCBI Taxonomy" id="261392"/>
    <lineage>
        <taxon>Bacteria</taxon>
        <taxon>Pseudomonadati</taxon>
        <taxon>Spirochaetota</taxon>
        <taxon>Spirochaetia</taxon>
        <taxon>Spirochaetales</taxon>
        <taxon>Treponemataceae</taxon>
        <taxon>Treponema</taxon>
    </lineage>
</organism>
<dbReference type="AlphaFoldDB" id="A0A1T4L6T2"/>
<name>A0A1T4L6T2_TREPO</name>
<dbReference type="Gene3D" id="3.40.470.10">
    <property type="entry name" value="Uracil-DNA glycosylase-like domain"/>
    <property type="match status" value="1"/>
</dbReference>
<reference evidence="2 3" key="1">
    <citation type="submission" date="2017-02" db="EMBL/GenBank/DDBJ databases">
        <authorList>
            <person name="Peterson S.W."/>
        </authorList>
    </citation>
    <scope>NUCLEOTIDE SEQUENCE [LARGE SCALE GENOMIC DNA]</scope>
    <source>
        <strain evidence="2 3">ATCC BAA-908</strain>
    </source>
</reference>
<dbReference type="GeneID" id="78316779"/>
<accession>A0A1T4L6T2</accession>
<dbReference type="NCBIfam" id="TIGR04274">
    <property type="entry name" value="hypoxanDNAglyco"/>
    <property type="match status" value="1"/>
</dbReference>
<dbReference type="SMART" id="SM00986">
    <property type="entry name" value="UDG"/>
    <property type="match status" value="1"/>
</dbReference>
<dbReference type="InterPro" id="IPR005122">
    <property type="entry name" value="Uracil-DNA_glycosylase-like"/>
</dbReference>
<gene>
    <name evidence="2" type="ORF">SAMN02745149_01486</name>
</gene>
<dbReference type="SMART" id="SM00987">
    <property type="entry name" value="UreE_C"/>
    <property type="match status" value="1"/>
</dbReference>
<dbReference type="STRING" id="261392.SAMN02745149_01486"/>
<dbReference type="CDD" id="cd10032">
    <property type="entry name" value="UDG-F6_HDG"/>
    <property type="match status" value="1"/>
</dbReference>
<dbReference type="OrthoDB" id="9799921at2"/>
<protein>
    <submittedName>
        <fullName evidence="2">G/U mismatch-specific uracil-DNA glycosylase</fullName>
    </submittedName>
</protein>
<proteinExistence type="predicted"/>
<dbReference type="Pfam" id="PF03167">
    <property type="entry name" value="UDG"/>
    <property type="match status" value="1"/>
</dbReference>
<dbReference type="InterPro" id="IPR036895">
    <property type="entry name" value="Uracil-DNA_glycosylase-like_sf"/>
</dbReference>
<feature type="domain" description="Uracil-DNA glycosylase-like" evidence="1">
    <location>
        <begin position="32"/>
        <end position="189"/>
    </location>
</feature>
<evidence type="ECO:0000313" key="2">
    <source>
        <dbReference type="EMBL" id="SJZ50415.1"/>
    </source>
</evidence>